<keyword evidence="2" id="KW-1185">Reference proteome</keyword>
<reference evidence="2" key="2">
    <citation type="journal article" date="2018" name="Mol. Plant Microbe Interact.">
        <title>Genome sequence resources for the wheat stripe rust pathogen (Puccinia striiformis f. sp. tritici) and the barley stripe rust pathogen (Puccinia striiformis f. sp. hordei).</title>
        <authorList>
            <person name="Xia C."/>
            <person name="Wang M."/>
            <person name="Yin C."/>
            <person name="Cornejo O.E."/>
            <person name="Hulbert S.H."/>
            <person name="Chen X."/>
        </authorList>
    </citation>
    <scope>NUCLEOTIDE SEQUENCE [LARGE SCALE GENOMIC DNA]</scope>
    <source>
        <strain evidence="2">93-210</strain>
    </source>
</reference>
<gene>
    <name evidence="1" type="ORF">MJO28_002159</name>
</gene>
<proteinExistence type="predicted"/>
<evidence type="ECO:0000313" key="2">
    <source>
        <dbReference type="Proteomes" id="UP001060170"/>
    </source>
</evidence>
<reference evidence="2" key="1">
    <citation type="journal article" date="2018" name="BMC Genomics">
        <title>Genomic insights into host adaptation between the wheat stripe rust pathogen (Puccinia striiformis f. sp. tritici) and the barley stripe rust pathogen (Puccinia striiformis f. sp. hordei).</title>
        <authorList>
            <person name="Xia C."/>
            <person name="Wang M."/>
            <person name="Yin C."/>
            <person name="Cornejo O.E."/>
            <person name="Hulbert S.H."/>
            <person name="Chen X."/>
        </authorList>
    </citation>
    <scope>NUCLEOTIDE SEQUENCE [LARGE SCALE GENOMIC DNA]</scope>
    <source>
        <strain evidence="2">93-210</strain>
    </source>
</reference>
<sequence>MMRSLAYHQDKNSRISVTVRPNKSAYFAGEKFECTIEFKHHQHSLASANEHHQTRRTSLPSRLALIGTPPTTATTTLDSIAESSFPNPSFSFPAREPVKTPNSVTFPKPRLPFNDPPTPSTANSACPRTMAEGQDPDFTPRRASLQHPIGTSAPPHQTGFPSSGRRTASTATPSSSTALLGWTYCQLEGSFEVHPKHCDLDQFKSLRKPLTRGGGRLLEEEEEGEEEIEREGEGNKRGGVDQLRSGNGITKSSHSPSPSWISWLFGTASNSHHSTSSSSSPNNNNNNRFPVFENPISLLDVDVRLEPGQTRSYSFVIDLPINLPPTHKGKLIKFNYELIVGTNLLLSNNPTNNYPHDNNRYGGRERTSHPSLSADPFKTGFEFPNFPLANYRNREHHKNRTFRIPIRVFNHVYLNETKPFYDLFKPIILTREIAQTRRIVQSTTHPKHHQQHTTSPSSHSKKFSQTDGGLITGLTSLERYGLELLKSVPCSDPLVKEQLASVTQDDEWAEELENGCITAVEIVSRSAPKVSFDIMKDGRLVAHLTIVKSTYRLGETIEGTIEMNGSAPNKEGGRVLKCGISLETVETLKSSTASQDTTNKGGNHEQQSLRTSTKIYSEMEELVIDTSRTKFSLVIPSDGSTTPQFETSLVSLHWAIKLRLQFIPSHLPPPPSPSRTKTHQPSYNTTSIDQSTQSLLNPSSSSPNINHHHHLFPNSYSDLDHQSLGATSVYSHLTSHSIEEGTFKPVSQLGRQQAIRGRTFNHERSRLSGRISGPPMIINRANSLPNTPSSSPSFSTEFFLNRNHNFSTSNRDLKVGDRFGFVSGSSNSSNSGSGGGNRGGSMMVIQEVDLVVDFLECCIPVHVLPGNTQFNPPVLSFDIL</sequence>
<protein>
    <submittedName>
        <fullName evidence="1">Uncharacterized protein</fullName>
    </submittedName>
</protein>
<comment type="caution">
    <text evidence="1">The sequence shown here is derived from an EMBL/GenBank/DDBJ whole genome shotgun (WGS) entry which is preliminary data.</text>
</comment>
<dbReference type="EMBL" id="CM045866">
    <property type="protein sequence ID" value="KAI7961670.1"/>
    <property type="molecule type" value="Genomic_DNA"/>
</dbReference>
<name>A0ACC0EW15_9BASI</name>
<organism evidence="1 2">
    <name type="scientific">Puccinia striiformis f. sp. tritici</name>
    <dbReference type="NCBI Taxonomy" id="168172"/>
    <lineage>
        <taxon>Eukaryota</taxon>
        <taxon>Fungi</taxon>
        <taxon>Dikarya</taxon>
        <taxon>Basidiomycota</taxon>
        <taxon>Pucciniomycotina</taxon>
        <taxon>Pucciniomycetes</taxon>
        <taxon>Pucciniales</taxon>
        <taxon>Pucciniaceae</taxon>
        <taxon>Puccinia</taxon>
    </lineage>
</organism>
<dbReference type="Proteomes" id="UP001060170">
    <property type="component" value="Chromosome 2"/>
</dbReference>
<accession>A0ACC0EW15</accession>
<evidence type="ECO:0000313" key="1">
    <source>
        <dbReference type="EMBL" id="KAI7961670.1"/>
    </source>
</evidence>
<reference evidence="1 2" key="3">
    <citation type="journal article" date="2022" name="Microbiol. Spectr.">
        <title>Folding features and dynamics of 3D genome architecture in plant fungal pathogens.</title>
        <authorList>
            <person name="Xia C."/>
        </authorList>
    </citation>
    <scope>NUCLEOTIDE SEQUENCE [LARGE SCALE GENOMIC DNA]</scope>
    <source>
        <strain evidence="1 2">93-210</strain>
    </source>
</reference>